<sequence>MSRMSRATWFSGLLVGLGVGAAVLAGGGVASAESPGASSAAHGSDSSAGSTGHSRPSPAATTTPRTRKTLSASRVSRPAARLARPAPRPVVSPPPVPALVTAVTTFFEDLHDSLTGAPEARPSPVETATTAYGTIGKWMLGRSGALADWPNQQYPFKTLYQPINVIIVDPTSSTAEESARKLDATLSAAGFPAQPVHSTGYQGLIDGVVYGQQPTGPEQAFSNAHWLLTNDHGRVFGAAPAPDGTGYVWTASFSRERPGFFYVVPTHVYVSFNRARDRLRAALVRAGATDLGLVDMDNELDRRTTTTGDHDGYAIVIELS</sequence>
<feature type="compositionally biased region" description="Pro residues" evidence="1">
    <location>
        <begin position="86"/>
        <end position="95"/>
    </location>
</feature>
<dbReference type="RefSeq" id="WP_147292039.1">
    <property type="nucleotide sequence ID" value="NZ_AP022561.1"/>
</dbReference>
<keyword evidence="3" id="KW-1185">Reference proteome</keyword>
<evidence type="ECO:0000256" key="1">
    <source>
        <dbReference type="SAM" id="MobiDB-lite"/>
    </source>
</evidence>
<dbReference type="KEGG" id="maic:MAIC_31140"/>
<accession>A0AAD1MCZ8</accession>
<name>A0AAD1MCZ8_9MYCO</name>
<evidence type="ECO:0000313" key="3">
    <source>
        <dbReference type="Proteomes" id="UP000467327"/>
    </source>
</evidence>
<proteinExistence type="predicted"/>
<evidence type="ECO:0000313" key="2">
    <source>
        <dbReference type="EMBL" id="BBX08311.1"/>
    </source>
</evidence>
<dbReference type="EMBL" id="AP022561">
    <property type="protein sequence ID" value="BBX08311.1"/>
    <property type="molecule type" value="Genomic_DNA"/>
</dbReference>
<feature type="compositionally biased region" description="Low complexity" evidence="1">
    <location>
        <begin position="30"/>
        <end position="85"/>
    </location>
</feature>
<dbReference type="AlphaFoldDB" id="A0AAD1MCZ8"/>
<gene>
    <name evidence="2" type="ORF">MAIC_31140</name>
</gene>
<dbReference type="Proteomes" id="UP000467327">
    <property type="component" value="Chromosome"/>
</dbReference>
<organism evidence="2 3">
    <name type="scientific">Mycolicibacterium aichiense</name>
    <dbReference type="NCBI Taxonomy" id="1799"/>
    <lineage>
        <taxon>Bacteria</taxon>
        <taxon>Bacillati</taxon>
        <taxon>Actinomycetota</taxon>
        <taxon>Actinomycetes</taxon>
        <taxon>Mycobacteriales</taxon>
        <taxon>Mycobacteriaceae</taxon>
        <taxon>Mycolicibacterium</taxon>
    </lineage>
</organism>
<protein>
    <submittedName>
        <fullName evidence="2">Uncharacterized protein</fullName>
    </submittedName>
</protein>
<reference evidence="2 3" key="1">
    <citation type="journal article" date="2019" name="Emerg. Microbes Infect.">
        <title>Comprehensive subspecies identification of 175 nontuberculous mycobacteria species based on 7547 genomic profiles.</title>
        <authorList>
            <person name="Matsumoto Y."/>
            <person name="Kinjo T."/>
            <person name="Motooka D."/>
            <person name="Nabeya D."/>
            <person name="Jung N."/>
            <person name="Uechi K."/>
            <person name="Horii T."/>
            <person name="Iida T."/>
            <person name="Fujita J."/>
            <person name="Nakamura S."/>
        </authorList>
    </citation>
    <scope>NUCLEOTIDE SEQUENCE [LARGE SCALE GENOMIC DNA]</scope>
    <source>
        <strain evidence="2 3">JCM 6376</strain>
    </source>
</reference>
<feature type="region of interest" description="Disordered" evidence="1">
    <location>
        <begin position="29"/>
        <end position="95"/>
    </location>
</feature>